<reference evidence="2 3" key="1">
    <citation type="submission" date="2017-02" db="EMBL/GenBank/DDBJ databases">
        <authorList>
            <person name="Peterson S.W."/>
        </authorList>
    </citation>
    <scope>NUCLEOTIDE SEQUENCE [LARGE SCALE GENOMIC DNA]</scope>
    <source>
        <strain evidence="2 3">VKM Ac-2059</strain>
    </source>
</reference>
<dbReference type="PANTHER" id="PTHR43649">
    <property type="entry name" value="ARABINOSE-BINDING PROTEIN-RELATED"/>
    <property type="match status" value="1"/>
</dbReference>
<dbReference type="InterPro" id="IPR006059">
    <property type="entry name" value="SBP"/>
</dbReference>
<accession>A0A1T5L158</accession>
<proteinExistence type="predicted"/>
<dbReference type="PANTHER" id="PTHR43649:SF12">
    <property type="entry name" value="DIACETYLCHITOBIOSE BINDING PROTEIN DASA"/>
    <property type="match status" value="1"/>
</dbReference>
<keyword evidence="3" id="KW-1185">Reference proteome</keyword>
<gene>
    <name evidence="2" type="ORF">SAMN06309945_2808</name>
</gene>
<keyword evidence="1" id="KW-0732">Signal</keyword>
<dbReference type="RefSeq" id="WP_079728808.1">
    <property type="nucleotide sequence ID" value="NZ_FUZP01000003.1"/>
</dbReference>
<dbReference type="AlphaFoldDB" id="A0A1T5L158"/>
<dbReference type="InterPro" id="IPR050490">
    <property type="entry name" value="Bact_solute-bd_prot1"/>
</dbReference>
<dbReference type="Gene3D" id="3.40.190.10">
    <property type="entry name" value="Periplasmic binding protein-like II"/>
    <property type="match status" value="1"/>
</dbReference>
<evidence type="ECO:0000256" key="1">
    <source>
        <dbReference type="SAM" id="SignalP"/>
    </source>
</evidence>
<dbReference type="Pfam" id="PF01547">
    <property type="entry name" value="SBP_bac_1"/>
    <property type="match status" value="1"/>
</dbReference>
<feature type="chain" id="PRO_5038468912" evidence="1">
    <location>
        <begin position="30"/>
        <end position="448"/>
    </location>
</feature>
<dbReference type="STRING" id="123320.SAMN06309945_2808"/>
<name>A0A1T5L158_9MICO</name>
<evidence type="ECO:0000313" key="2">
    <source>
        <dbReference type="EMBL" id="SKC69445.1"/>
    </source>
</evidence>
<dbReference type="PROSITE" id="PS51257">
    <property type="entry name" value="PROKAR_LIPOPROTEIN"/>
    <property type="match status" value="1"/>
</dbReference>
<feature type="signal peptide" evidence="1">
    <location>
        <begin position="1"/>
        <end position="29"/>
    </location>
</feature>
<dbReference type="SUPFAM" id="SSF53850">
    <property type="entry name" value="Periplasmic binding protein-like II"/>
    <property type="match status" value="1"/>
</dbReference>
<dbReference type="OrthoDB" id="2513534at2"/>
<evidence type="ECO:0000313" key="3">
    <source>
        <dbReference type="Proteomes" id="UP000190857"/>
    </source>
</evidence>
<sequence length="448" mass="48246">MKTSTPRHRRVLKGAAGIGVALTMLAVTACSGGGSTGGGADAQTDSGGAITVWVDPPRVPAADAFKKAHPEIDVTVNQIDGTVGGKSVQQQFAQFDQAGKGWPDAIFFPSNDDIAWATSSQSNYAADLTDIMADTIEGYDPAVLSMCNFDDKIRCLRNDAAPDVFWYNKKFFDENGYTVPTTWEEYSELAVKIAAEHPGKISGFTGDAYAPDRYLWASGCPTNDRKSETEVHINLSDEKCTRAQDLLATMYDGKALSTLGIFDADAATVGPDMVMSPGALWWGDYLFNQTWKIPAGEMSAVAPLAFDGDSKPSAGNEGGGLWGMSSHIKGKQLENAKIFMKFVATDPAWQVDLSTGLPGYGPVQDAWIEKQKSANYFADNDTTFAAFKEAASAVPGDHSYMLYNTGGIWTETMAPSLVSGNSFDDAWKKFSDELVNQAKTFGYTITEK</sequence>
<organism evidence="2 3">
    <name type="scientific">Okibacterium fritillariae</name>
    <dbReference type="NCBI Taxonomy" id="123320"/>
    <lineage>
        <taxon>Bacteria</taxon>
        <taxon>Bacillati</taxon>
        <taxon>Actinomycetota</taxon>
        <taxon>Actinomycetes</taxon>
        <taxon>Micrococcales</taxon>
        <taxon>Microbacteriaceae</taxon>
        <taxon>Okibacterium</taxon>
    </lineage>
</organism>
<dbReference type="EMBL" id="FUZP01000003">
    <property type="protein sequence ID" value="SKC69445.1"/>
    <property type="molecule type" value="Genomic_DNA"/>
</dbReference>
<dbReference type="Proteomes" id="UP000190857">
    <property type="component" value="Unassembled WGS sequence"/>
</dbReference>
<protein>
    <submittedName>
        <fullName evidence="2">Carbohydrate ABC transporter substrate-binding protein, CUT1 family</fullName>
    </submittedName>
</protein>